<name>A0AAV3YNE7_9GAST</name>
<dbReference type="AlphaFoldDB" id="A0AAV3YNE7"/>
<accession>A0AAV3YNE7</accession>
<dbReference type="EMBL" id="BLXT01001235">
    <property type="protein sequence ID" value="GFN83797.1"/>
    <property type="molecule type" value="Genomic_DNA"/>
</dbReference>
<keyword evidence="2" id="KW-1185">Reference proteome</keyword>
<evidence type="ECO:0000313" key="2">
    <source>
        <dbReference type="Proteomes" id="UP000735302"/>
    </source>
</evidence>
<gene>
    <name evidence="1" type="ORF">PoB_001030300</name>
</gene>
<comment type="caution">
    <text evidence="1">The sequence shown here is derived from an EMBL/GenBank/DDBJ whole genome shotgun (WGS) entry which is preliminary data.</text>
</comment>
<organism evidence="1 2">
    <name type="scientific">Plakobranchus ocellatus</name>
    <dbReference type="NCBI Taxonomy" id="259542"/>
    <lineage>
        <taxon>Eukaryota</taxon>
        <taxon>Metazoa</taxon>
        <taxon>Spiralia</taxon>
        <taxon>Lophotrochozoa</taxon>
        <taxon>Mollusca</taxon>
        <taxon>Gastropoda</taxon>
        <taxon>Heterobranchia</taxon>
        <taxon>Euthyneura</taxon>
        <taxon>Panpulmonata</taxon>
        <taxon>Sacoglossa</taxon>
        <taxon>Placobranchoidea</taxon>
        <taxon>Plakobranchidae</taxon>
        <taxon>Plakobranchus</taxon>
    </lineage>
</organism>
<protein>
    <submittedName>
        <fullName evidence="1">Uncharacterized protein</fullName>
    </submittedName>
</protein>
<sequence length="78" mass="8619">MLHSIHPAHKTTPALILVALYNCTNHTSDGADNFSDDADDDNDVDYQLSYHNNSFTMTICDNDSNCLTATSQCHDVTK</sequence>
<evidence type="ECO:0000313" key="1">
    <source>
        <dbReference type="EMBL" id="GFN83797.1"/>
    </source>
</evidence>
<dbReference type="Proteomes" id="UP000735302">
    <property type="component" value="Unassembled WGS sequence"/>
</dbReference>
<proteinExistence type="predicted"/>
<reference evidence="1 2" key="1">
    <citation type="journal article" date="2021" name="Elife">
        <title>Chloroplast acquisition without the gene transfer in kleptoplastic sea slugs, Plakobranchus ocellatus.</title>
        <authorList>
            <person name="Maeda T."/>
            <person name="Takahashi S."/>
            <person name="Yoshida T."/>
            <person name="Shimamura S."/>
            <person name="Takaki Y."/>
            <person name="Nagai Y."/>
            <person name="Toyoda A."/>
            <person name="Suzuki Y."/>
            <person name="Arimoto A."/>
            <person name="Ishii H."/>
            <person name="Satoh N."/>
            <person name="Nishiyama T."/>
            <person name="Hasebe M."/>
            <person name="Maruyama T."/>
            <person name="Minagawa J."/>
            <person name="Obokata J."/>
            <person name="Shigenobu S."/>
        </authorList>
    </citation>
    <scope>NUCLEOTIDE SEQUENCE [LARGE SCALE GENOMIC DNA]</scope>
</reference>